<evidence type="ECO:0000313" key="1">
    <source>
        <dbReference type="EMBL" id="KAI8542690.1"/>
    </source>
</evidence>
<accession>A0ACC0MNZ2</accession>
<dbReference type="Proteomes" id="UP001062846">
    <property type="component" value="Chromosome 8"/>
</dbReference>
<sequence length="129" mass="15003">MLSTQKDAMIADMVDSENQGHWKFQFTRRLHDWEEDQLNILGHLLNVVQLQDSQEDSLQRKWSKDLSFLVNKGILNSNFGQCLSCNSAQETPNHLLLLCDVAKRVWEDVIFWCNLVWVCPPNLKSLLAF</sequence>
<name>A0ACC0MNZ2_RHOML</name>
<protein>
    <submittedName>
        <fullName evidence="1">Uncharacterized protein</fullName>
    </submittedName>
</protein>
<organism evidence="1 2">
    <name type="scientific">Rhododendron molle</name>
    <name type="common">Chinese azalea</name>
    <name type="synonym">Azalea mollis</name>
    <dbReference type="NCBI Taxonomy" id="49168"/>
    <lineage>
        <taxon>Eukaryota</taxon>
        <taxon>Viridiplantae</taxon>
        <taxon>Streptophyta</taxon>
        <taxon>Embryophyta</taxon>
        <taxon>Tracheophyta</taxon>
        <taxon>Spermatophyta</taxon>
        <taxon>Magnoliopsida</taxon>
        <taxon>eudicotyledons</taxon>
        <taxon>Gunneridae</taxon>
        <taxon>Pentapetalae</taxon>
        <taxon>asterids</taxon>
        <taxon>Ericales</taxon>
        <taxon>Ericaceae</taxon>
        <taxon>Ericoideae</taxon>
        <taxon>Rhodoreae</taxon>
        <taxon>Rhododendron</taxon>
    </lineage>
</organism>
<comment type="caution">
    <text evidence="1">The sequence shown here is derived from an EMBL/GenBank/DDBJ whole genome shotgun (WGS) entry which is preliminary data.</text>
</comment>
<gene>
    <name evidence="1" type="ORF">RHMOL_Rhmol08G0158300</name>
</gene>
<reference evidence="1" key="1">
    <citation type="submission" date="2022-02" db="EMBL/GenBank/DDBJ databases">
        <title>Plant Genome Project.</title>
        <authorList>
            <person name="Zhang R.-G."/>
        </authorList>
    </citation>
    <scope>NUCLEOTIDE SEQUENCE</scope>
    <source>
        <strain evidence="1">AT1</strain>
    </source>
</reference>
<evidence type="ECO:0000313" key="2">
    <source>
        <dbReference type="Proteomes" id="UP001062846"/>
    </source>
</evidence>
<keyword evidence="2" id="KW-1185">Reference proteome</keyword>
<dbReference type="EMBL" id="CM046395">
    <property type="protein sequence ID" value="KAI8542690.1"/>
    <property type="molecule type" value="Genomic_DNA"/>
</dbReference>
<proteinExistence type="predicted"/>